<sequence length="71" mass="8694">MEMEITERKEQQACVEKVQDEDEQYEEEYVPTTKGIVYQLNKEQKNLKRQFNQVLILGIILFIIFLWHQYL</sequence>
<keyword evidence="3" id="KW-1185">Reference proteome</keyword>
<dbReference type="GeneID" id="24438340"/>
<protein>
    <submittedName>
        <fullName evidence="2">Transmembrane protein, putative</fullName>
    </submittedName>
</protein>
<evidence type="ECO:0000313" key="3">
    <source>
        <dbReference type="Proteomes" id="UP000009168"/>
    </source>
</evidence>
<name>W7X707_TETTS</name>
<evidence type="ECO:0000313" key="2">
    <source>
        <dbReference type="EMBL" id="EWS73152.1"/>
    </source>
</evidence>
<keyword evidence="1" id="KW-1133">Transmembrane helix</keyword>
<dbReference type="KEGG" id="tet:TTHERM_000310208"/>
<feature type="transmembrane region" description="Helical" evidence="1">
    <location>
        <begin position="51"/>
        <end position="70"/>
    </location>
</feature>
<evidence type="ECO:0000256" key="1">
    <source>
        <dbReference type="SAM" id="Phobius"/>
    </source>
</evidence>
<dbReference type="AlphaFoldDB" id="W7X707"/>
<dbReference type="RefSeq" id="XP_012654339.1">
    <property type="nucleotide sequence ID" value="XM_012798885.1"/>
</dbReference>
<organism evidence="2 3">
    <name type="scientific">Tetrahymena thermophila (strain SB210)</name>
    <dbReference type="NCBI Taxonomy" id="312017"/>
    <lineage>
        <taxon>Eukaryota</taxon>
        <taxon>Sar</taxon>
        <taxon>Alveolata</taxon>
        <taxon>Ciliophora</taxon>
        <taxon>Intramacronucleata</taxon>
        <taxon>Oligohymenophorea</taxon>
        <taxon>Hymenostomatida</taxon>
        <taxon>Tetrahymenina</taxon>
        <taxon>Tetrahymenidae</taxon>
        <taxon>Tetrahymena</taxon>
    </lineage>
</organism>
<reference evidence="3" key="1">
    <citation type="journal article" date="2006" name="PLoS Biol.">
        <title>Macronuclear genome sequence of the ciliate Tetrahymena thermophila, a model eukaryote.</title>
        <authorList>
            <person name="Eisen J.A."/>
            <person name="Coyne R.S."/>
            <person name="Wu M."/>
            <person name="Wu D."/>
            <person name="Thiagarajan M."/>
            <person name="Wortman J.R."/>
            <person name="Badger J.H."/>
            <person name="Ren Q."/>
            <person name="Amedeo P."/>
            <person name="Jones K.M."/>
            <person name="Tallon L.J."/>
            <person name="Delcher A.L."/>
            <person name="Salzberg S.L."/>
            <person name="Silva J.C."/>
            <person name="Haas B.J."/>
            <person name="Majoros W.H."/>
            <person name="Farzad M."/>
            <person name="Carlton J.M."/>
            <person name="Smith R.K. Jr."/>
            <person name="Garg J."/>
            <person name="Pearlman R.E."/>
            <person name="Karrer K.M."/>
            <person name="Sun L."/>
            <person name="Manning G."/>
            <person name="Elde N.C."/>
            <person name="Turkewitz A.P."/>
            <person name="Asai D.J."/>
            <person name="Wilkes D.E."/>
            <person name="Wang Y."/>
            <person name="Cai H."/>
            <person name="Collins K."/>
            <person name="Stewart B.A."/>
            <person name="Lee S.R."/>
            <person name="Wilamowska K."/>
            <person name="Weinberg Z."/>
            <person name="Ruzzo W.L."/>
            <person name="Wloga D."/>
            <person name="Gaertig J."/>
            <person name="Frankel J."/>
            <person name="Tsao C.-C."/>
            <person name="Gorovsky M.A."/>
            <person name="Keeling P.J."/>
            <person name="Waller R.F."/>
            <person name="Patron N.J."/>
            <person name="Cherry J.M."/>
            <person name="Stover N.A."/>
            <person name="Krieger C.J."/>
            <person name="del Toro C."/>
            <person name="Ryder H.F."/>
            <person name="Williamson S.C."/>
            <person name="Barbeau R.A."/>
            <person name="Hamilton E.P."/>
            <person name="Orias E."/>
        </authorList>
    </citation>
    <scope>NUCLEOTIDE SEQUENCE [LARGE SCALE GENOMIC DNA]</scope>
    <source>
        <strain evidence="3">SB210</strain>
    </source>
</reference>
<accession>W7X707</accession>
<gene>
    <name evidence="2" type="ORF">TTHERM_000310208</name>
</gene>
<keyword evidence="1 2" id="KW-0812">Transmembrane</keyword>
<proteinExistence type="predicted"/>
<keyword evidence="1" id="KW-0472">Membrane</keyword>
<dbReference type="EMBL" id="GG662608">
    <property type="protein sequence ID" value="EWS73152.1"/>
    <property type="molecule type" value="Genomic_DNA"/>
</dbReference>
<dbReference type="Proteomes" id="UP000009168">
    <property type="component" value="Unassembled WGS sequence"/>
</dbReference>
<dbReference type="InParanoid" id="W7X707"/>